<protein>
    <submittedName>
        <fullName evidence="6">Zinc finger, MYND-type</fullName>
    </submittedName>
</protein>
<dbReference type="EMBL" id="CP099424">
    <property type="protein sequence ID" value="USW55260.1"/>
    <property type="molecule type" value="Genomic_DNA"/>
</dbReference>
<evidence type="ECO:0000256" key="1">
    <source>
        <dbReference type="ARBA" id="ARBA00022723"/>
    </source>
</evidence>
<dbReference type="OrthoDB" id="3641925at2759"/>
<evidence type="ECO:0000256" key="3">
    <source>
        <dbReference type="ARBA" id="ARBA00022833"/>
    </source>
</evidence>
<dbReference type="SUPFAM" id="SSF144232">
    <property type="entry name" value="HIT/MYND zinc finger-like"/>
    <property type="match status" value="1"/>
</dbReference>
<organism evidence="6 7">
    <name type="scientific">Septoria linicola</name>
    <dbReference type="NCBI Taxonomy" id="215465"/>
    <lineage>
        <taxon>Eukaryota</taxon>
        <taxon>Fungi</taxon>
        <taxon>Dikarya</taxon>
        <taxon>Ascomycota</taxon>
        <taxon>Pezizomycotina</taxon>
        <taxon>Dothideomycetes</taxon>
        <taxon>Dothideomycetidae</taxon>
        <taxon>Mycosphaerellales</taxon>
        <taxon>Mycosphaerellaceae</taxon>
        <taxon>Septoria</taxon>
    </lineage>
</organism>
<accession>A0A9Q9ELN7</accession>
<keyword evidence="3" id="KW-0862">Zinc</keyword>
<evidence type="ECO:0000256" key="4">
    <source>
        <dbReference type="PROSITE-ProRule" id="PRU00134"/>
    </source>
</evidence>
<name>A0A9Q9ELN7_9PEZI</name>
<feature type="domain" description="MYND-type" evidence="5">
    <location>
        <begin position="216"/>
        <end position="257"/>
    </location>
</feature>
<evidence type="ECO:0000313" key="7">
    <source>
        <dbReference type="Proteomes" id="UP001056384"/>
    </source>
</evidence>
<dbReference type="PROSITE" id="PS50865">
    <property type="entry name" value="ZF_MYND_2"/>
    <property type="match status" value="1"/>
</dbReference>
<dbReference type="AlphaFoldDB" id="A0A9Q9ELN7"/>
<keyword evidence="7" id="KW-1185">Reference proteome</keyword>
<dbReference type="Proteomes" id="UP001056384">
    <property type="component" value="Chromosome 7"/>
</dbReference>
<dbReference type="PROSITE" id="PS01360">
    <property type="entry name" value="ZF_MYND_1"/>
    <property type="match status" value="1"/>
</dbReference>
<evidence type="ECO:0000259" key="5">
    <source>
        <dbReference type="PROSITE" id="PS50865"/>
    </source>
</evidence>
<keyword evidence="2 4" id="KW-0863">Zinc-finger</keyword>
<evidence type="ECO:0000313" key="6">
    <source>
        <dbReference type="EMBL" id="USW55260.1"/>
    </source>
</evidence>
<gene>
    <name evidence="6" type="ORF">Slin15195_G085790</name>
</gene>
<proteinExistence type="predicted"/>
<reference evidence="6" key="1">
    <citation type="submission" date="2022-06" db="EMBL/GenBank/DDBJ databases">
        <title>Complete genome sequences of two strains of the flax pathogen Septoria linicola.</title>
        <authorList>
            <person name="Lapalu N."/>
            <person name="Simon A."/>
            <person name="Demenou B."/>
            <person name="Paumier D."/>
            <person name="Guillot M.-P."/>
            <person name="Gout L."/>
            <person name="Valade R."/>
        </authorList>
    </citation>
    <scope>NUCLEOTIDE SEQUENCE</scope>
    <source>
        <strain evidence="6">SE15195</strain>
    </source>
</reference>
<dbReference type="InterPro" id="IPR002893">
    <property type="entry name" value="Znf_MYND"/>
</dbReference>
<evidence type="ECO:0000256" key="2">
    <source>
        <dbReference type="ARBA" id="ARBA00022771"/>
    </source>
</evidence>
<sequence>MPAPNGPYGVLVSWNEQNAADMEMPVPIVMQMPLLWGGLSDSKLWDPLPLTARLGFSLRYMRFEPAAFEFLPMPRFANQTLRLLSINVETASKTFGKPQVDADFDMILALADGKDLETKHVEVIEQFLRTELRPGDSIDEDENIDDAEEEVVDSPPESSARGDVNSDIMAEAQIEEIVARITPEKLAAFFEEYKTKNALASSEWGNVDNPIQPIACEACRKPEAEKGALMVCSACKVVKYCDKECQKQGCEAHKTICKAMRPRNKVFQARRFPSPSEAGAATYVDRYGSGEVQVLLRRSSSLAMP</sequence>
<dbReference type="GO" id="GO:0008270">
    <property type="term" value="F:zinc ion binding"/>
    <property type="evidence" value="ECO:0007669"/>
    <property type="project" value="UniProtKB-KW"/>
</dbReference>
<keyword evidence="1" id="KW-0479">Metal-binding</keyword>
<dbReference type="Gene3D" id="6.10.140.2220">
    <property type="match status" value="1"/>
</dbReference>
<dbReference type="Pfam" id="PF01753">
    <property type="entry name" value="zf-MYND"/>
    <property type="match status" value="1"/>
</dbReference>